<feature type="compositionally biased region" description="Low complexity" evidence="2">
    <location>
        <begin position="37"/>
        <end position="56"/>
    </location>
</feature>
<keyword evidence="3" id="KW-0732">Signal</keyword>
<dbReference type="Gene3D" id="3.40.50.1980">
    <property type="entry name" value="Nitrogenase molybdenum iron protein domain"/>
    <property type="match status" value="2"/>
</dbReference>
<sequence length="372" mass="38887">MFSKRLIVRRLAPALLATLAIAAFVPACGGDDDDEASTSPPATATAAVPAATPTESPAKRIEARLTGVPGIVNPANLSWPREVEGLNGRRTIKEKPLKIHTMSAGIDEITLSLVPIERIVGVGSATKNPDTSSFATLVKNLPTVAREPEAVIASGANLVIATPTQKADVVAAIESAGVTVVQLNLDPTPAGRLNAILLLGYIYGEEERAIALADEVEARYRKVVDVTGKKPDTEKPVVAHLTKYTSLYMAGSGTTGEGVITAAGGRNAGTLGGIKGNQQIGLEAILSANPDIIIIPMPAEAGEKFKAELMAEPTLAGVPAIQNGRVYVVPPALYTTNSFANVRAVEHLAHILWPREFPVADPPQFSLAGQAR</sequence>
<evidence type="ECO:0000256" key="2">
    <source>
        <dbReference type="SAM" id="MobiDB-lite"/>
    </source>
</evidence>
<dbReference type="Pfam" id="PF01497">
    <property type="entry name" value="Peripla_BP_2"/>
    <property type="match status" value="1"/>
</dbReference>
<dbReference type="Proteomes" id="UP000223071">
    <property type="component" value="Unassembled WGS sequence"/>
</dbReference>
<dbReference type="RefSeq" id="WP_098504378.1">
    <property type="nucleotide sequence ID" value="NZ_PDJQ01000001.1"/>
</dbReference>
<gene>
    <name evidence="5" type="ORF">A9A59_2295</name>
</gene>
<keyword evidence="6" id="KW-1185">Reference proteome</keyword>
<dbReference type="PANTHER" id="PTHR30535">
    <property type="entry name" value="VITAMIN B12-BINDING PROTEIN"/>
    <property type="match status" value="1"/>
</dbReference>
<dbReference type="EMBL" id="PDJQ01000001">
    <property type="protein sequence ID" value="PFG75035.1"/>
    <property type="molecule type" value="Genomic_DNA"/>
</dbReference>
<comment type="caution">
    <text evidence="5">The sequence shown here is derived from an EMBL/GenBank/DDBJ whole genome shotgun (WGS) entry which is preliminary data.</text>
</comment>
<reference evidence="5 6" key="1">
    <citation type="submission" date="2017-09" db="EMBL/GenBank/DDBJ databases">
        <title>Sequencing the genomes of two abundant thermophiles in Great Basin hot springs: Thermocrinis jamiesonii and novel Chloroflexi Thermoflexus hugenholtzii.</title>
        <authorList>
            <person name="Hedlund B."/>
        </authorList>
    </citation>
    <scope>NUCLEOTIDE SEQUENCE [LARGE SCALE GENOMIC DNA]</scope>
    <source>
        <strain evidence="5 6">G233</strain>
    </source>
</reference>
<dbReference type="InterPro" id="IPR002491">
    <property type="entry name" value="ABC_transptr_periplasmic_BD"/>
</dbReference>
<accession>A0A2A9HJ20</accession>
<evidence type="ECO:0000256" key="3">
    <source>
        <dbReference type="SAM" id="SignalP"/>
    </source>
</evidence>
<feature type="region of interest" description="Disordered" evidence="2">
    <location>
        <begin position="31"/>
        <end position="56"/>
    </location>
</feature>
<feature type="domain" description="Fe/B12 periplasmic-binding" evidence="4">
    <location>
        <begin position="98"/>
        <end position="356"/>
    </location>
</feature>
<dbReference type="PANTHER" id="PTHR30535:SF34">
    <property type="entry name" value="MOLYBDATE-BINDING PROTEIN MOLA"/>
    <property type="match status" value="1"/>
</dbReference>
<feature type="signal peptide" evidence="3">
    <location>
        <begin position="1"/>
        <end position="29"/>
    </location>
</feature>
<protein>
    <submittedName>
        <fullName evidence="5">ABC-type Fe3+-hydroxamate transport system substrate-binding protein</fullName>
    </submittedName>
</protein>
<name>A0A2A9HJ20_TEPT2</name>
<evidence type="ECO:0000313" key="5">
    <source>
        <dbReference type="EMBL" id="PFG75035.1"/>
    </source>
</evidence>
<dbReference type="AlphaFoldDB" id="A0A2A9HJ20"/>
<feature type="chain" id="PRO_5012179685" evidence="3">
    <location>
        <begin position="30"/>
        <end position="372"/>
    </location>
</feature>
<evidence type="ECO:0000256" key="1">
    <source>
        <dbReference type="ARBA" id="ARBA00008814"/>
    </source>
</evidence>
<proteinExistence type="inferred from homology"/>
<organism evidence="5 6">
    <name type="scientific">Tepidiforma thermophila (strain KCTC 52669 / CGMCC 1.13589 / G233)</name>
    <dbReference type="NCBI Taxonomy" id="2761530"/>
    <lineage>
        <taxon>Bacteria</taxon>
        <taxon>Bacillati</taxon>
        <taxon>Chloroflexota</taxon>
        <taxon>Tepidiformia</taxon>
        <taxon>Tepidiformales</taxon>
        <taxon>Tepidiformaceae</taxon>
        <taxon>Tepidiforma</taxon>
    </lineage>
</organism>
<evidence type="ECO:0000313" key="6">
    <source>
        <dbReference type="Proteomes" id="UP000223071"/>
    </source>
</evidence>
<dbReference type="SUPFAM" id="SSF53807">
    <property type="entry name" value="Helical backbone' metal receptor"/>
    <property type="match status" value="1"/>
</dbReference>
<evidence type="ECO:0000259" key="4">
    <source>
        <dbReference type="PROSITE" id="PS50983"/>
    </source>
</evidence>
<comment type="similarity">
    <text evidence="1">Belongs to the bacterial solute-binding protein 8 family.</text>
</comment>
<dbReference type="PROSITE" id="PS50983">
    <property type="entry name" value="FE_B12_PBP"/>
    <property type="match status" value="1"/>
</dbReference>
<dbReference type="InterPro" id="IPR050902">
    <property type="entry name" value="ABC_Transporter_SBP"/>
</dbReference>